<organism evidence="3 4">
    <name type="scientific">Coprococcus ammoniilyticus</name>
    <dbReference type="NCBI Taxonomy" id="2981785"/>
    <lineage>
        <taxon>Bacteria</taxon>
        <taxon>Bacillati</taxon>
        <taxon>Bacillota</taxon>
        <taxon>Clostridia</taxon>
        <taxon>Lachnospirales</taxon>
        <taxon>Lachnospiraceae</taxon>
        <taxon>Coprococcus</taxon>
    </lineage>
</organism>
<accession>A0ABV1EHE7</accession>
<dbReference type="RefSeq" id="WP_349115982.1">
    <property type="nucleotide sequence ID" value="NZ_JBBNFM010000004.1"/>
</dbReference>
<dbReference type="SMART" id="SM00052">
    <property type="entry name" value="EAL"/>
    <property type="match status" value="1"/>
</dbReference>
<dbReference type="InterPro" id="IPR001633">
    <property type="entry name" value="EAL_dom"/>
</dbReference>
<dbReference type="Proteomes" id="UP001482186">
    <property type="component" value="Unassembled WGS sequence"/>
</dbReference>
<name>A0ABV1EHE7_9FIRM</name>
<dbReference type="GO" id="GO:0071111">
    <property type="term" value="F:cyclic-guanylate-specific phosphodiesterase activity"/>
    <property type="evidence" value="ECO:0007669"/>
    <property type="project" value="UniProtKB-EC"/>
</dbReference>
<dbReference type="EC" id="3.1.4.52" evidence="3"/>
<proteinExistence type="predicted"/>
<dbReference type="Pfam" id="PF00990">
    <property type="entry name" value="GGDEF"/>
    <property type="match status" value="1"/>
</dbReference>
<evidence type="ECO:0000259" key="2">
    <source>
        <dbReference type="PROSITE" id="PS50887"/>
    </source>
</evidence>
<feature type="domain" description="EAL" evidence="1">
    <location>
        <begin position="301"/>
        <end position="554"/>
    </location>
</feature>
<dbReference type="PANTHER" id="PTHR44757:SF2">
    <property type="entry name" value="BIOFILM ARCHITECTURE MAINTENANCE PROTEIN MBAA"/>
    <property type="match status" value="1"/>
</dbReference>
<dbReference type="Pfam" id="PF00563">
    <property type="entry name" value="EAL"/>
    <property type="match status" value="1"/>
</dbReference>
<gene>
    <name evidence="3" type="ORF">AAAT04_08025</name>
</gene>
<dbReference type="EMBL" id="JBBNFM010000004">
    <property type="protein sequence ID" value="MEQ2453995.1"/>
    <property type="molecule type" value="Genomic_DNA"/>
</dbReference>
<evidence type="ECO:0000313" key="3">
    <source>
        <dbReference type="EMBL" id="MEQ2453995.1"/>
    </source>
</evidence>
<dbReference type="SUPFAM" id="SSF141868">
    <property type="entry name" value="EAL domain-like"/>
    <property type="match status" value="1"/>
</dbReference>
<evidence type="ECO:0000259" key="1">
    <source>
        <dbReference type="PROSITE" id="PS50883"/>
    </source>
</evidence>
<dbReference type="CDD" id="cd01948">
    <property type="entry name" value="EAL"/>
    <property type="match status" value="1"/>
</dbReference>
<dbReference type="InterPro" id="IPR035919">
    <property type="entry name" value="EAL_sf"/>
</dbReference>
<dbReference type="PROSITE" id="PS50883">
    <property type="entry name" value="EAL"/>
    <property type="match status" value="1"/>
</dbReference>
<protein>
    <submittedName>
        <fullName evidence="3">GGDEF domain-containing phosphodiesterase</fullName>
        <ecNumber evidence="3">3.1.4.52</ecNumber>
    </submittedName>
</protein>
<feature type="domain" description="GGDEF" evidence="2">
    <location>
        <begin position="165"/>
        <end position="292"/>
    </location>
</feature>
<dbReference type="PANTHER" id="PTHR44757">
    <property type="entry name" value="DIGUANYLATE CYCLASE DGCP"/>
    <property type="match status" value="1"/>
</dbReference>
<dbReference type="Gene3D" id="3.30.70.270">
    <property type="match status" value="1"/>
</dbReference>
<dbReference type="InterPro" id="IPR029787">
    <property type="entry name" value="Nucleotide_cyclase"/>
</dbReference>
<dbReference type="InterPro" id="IPR000160">
    <property type="entry name" value="GGDEF_dom"/>
</dbReference>
<evidence type="ECO:0000313" key="4">
    <source>
        <dbReference type="Proteomes" id="UP001482186"/>
    </source>
</evidence>
<dbReference type="PROSITE" id="PS50887">
    <property type="entry name" value="GGDEF"/>
    <property type="match status" value="1"/>
</dbReference>
<keyword evidence="4" id="KW-1185">Reference proteome</keyword>
<dbReference type="InterPro" id="IPR052155">
    <property type="entry name" value="Biofilm_reg_signaling"/>
</dbReference>
<sequence>MAFESWREINRIRKNHRDAIYFYANLQERFYTIEENDILPDELDPDDKNLLKAFCNCTCIEETEKNKMCNLYRQIEQGTKEPIKMDDLETWVHLETRFGKKVLMAVLCYLEKDEKGLIREYVGMIRIMRKQELENREIVTSFSNDKNPAFFLKKIARFQAEHPEREYAYIQFDVRRFKYINEKYGSDTGDNILRYIYDTLDVMCDKEHLHCRLSADVFQIVTYYNSREEIMEFIDKLDEKIRRYGDIKLSITYGVNIVPGSSTAYRKHGDEAGLARAEGKRTILNKVVFYEDTLMNHVKQTGAIEEVEEEALRREEFQVYLQPKYQYDRSHAKIVGAEALVRWIDANGKCKSPMEFIPVFEANGFIYKLDCFMWEMVCKVIRRWLDTGRQPLPISVNVSRTYLQKEDVAGYIKNLIDKYQIPMELFQLEITETTENAESLSYINSLKQAGFTLLMDDFGSGYSSLCMLKNTPFDVLKMDRQFLDECLDSKQGKTIISHVISMSNDLGLSIIAEGVENRGTADFLYDNGCSVSQGFYFSKPVSIPEFEHMLDEQQTEQQR</sequence>
<dbReference type="InterPro" id="IPR043128">
    <property type="entry name" value="Rev_trsase/Diguanyl_cyclase"/>
</dbReference>
<keyword evidence="3" id="KW-0378">Hydrolase</keyword>
<reference evidence="3 4" key="1">
    <citation type="submission" date="2024-04" db="EMBL/GenBank/DDBJ databases">
        <title>Human intestinal bacterial collection.</title>
        <authorList>
            <person name="Pauvert C."/>
            <person name="Hitch T.C.A."/>
            <person name="Clavel T."/>
        </authorList>
    </citation>
    <scope>NUCLEOTIDE SEQUENCE [LARGE SCALE GENOMIC DNA]</scope>
    <source>
        <strain evidence="3 4">CLA-AA-H141</strain>
    </source>
</reference>
<dbReference type="SUPFAM" id="SSF55073">
    <property type="entry name" value="Nucleotide cyclase"/>
    <property type="match status" value="1"/>
</dbReference>
<comment type="caution">
    <text evidence="3">The sequence shown here is derived from an EMBL/GenBank/DDBJ whole genome shotgun (WGS) entry which is preliminary data.</text>
</comment>
<dbReference type="SMART" id="SM00267">
    <property type="entry name" value="GGDEF"/>
    <property type="match status" value="1"/>
</dbReference>
<dbReference type="Gene3D" id="3.20.20.450">
    <property type="entry name" value="EAL domain"/>
    <property type="match status" value="1"/>
</dbReference>